<dbReference type="GO" id="GO:0016020">
    <property type="term" value="C:membrane"/>
    <property type="evidence" value="ECO:0007669"/>
    <property type="project" value="UniProtKB-SubCell"/>
</dbReference>
<evidence type="ECO:0000256" key="7">
    <source>
        <dbReference type="ARBA" id="ARBA00023136"/>
    </source>
</evidence>
<feature type="transmembrane region" description="Helical" evidence="8">
    <location>
        <begin position="32"/>
        <end position="53"/>
    </location>
</feature>
<dbReference type="InterPro" id="IPR008166">
    <property type="entry name" value="Glyco_transf_92"/>
</dbReference>
<dbReference type="AlphaFoldDB" id="A0A9K3LPU4"/>
<dbReference type="PANTHER" id="PTHR21461">
    <property type="entry name" value="GLYCOSYLTRANSFERASE FAMILY 92 PROTEIN"/>
    <property type="match status" value="1"/>
</dbReference>
<comment type="caution">
    <text evidence="9">The sequence shown here is derived from an EMBL/GenBank/DDBJ whole genome shotgun (WGS) entry which is preliminary data.</text>
</comment>
<name>A0A9K3LPU4_9STRA</name>
<sequence>MAGLRSQGTHPWALPPHPHTIKASKRKVKGSAFVRNVLLGLSGAIFLPILYLYQILEMKHVPRVSTVHESLQDFQNGISNTAIKWEKSRDPIKDITVYETISPRDLVLTAFLEPPDTLNNHIAPLMVRETSASKLQSISFPNVRNCSTLLQDFPVDGYPLQDPFLPWIHDMTPTVDGKSIQFVAQNRRRCHTGDEEEKTMKFWEPQISLMQSVPVVISQTQQQGQANFTSTTYRLASSFQEATVNATRFQCRFHRGDTAITTLSKFPFDYEYITWRKGKKALYQTKGKETELFWTSQLLFSCPVPEEFQGLLQQIESPTINNDLPVMYLDLIPIRTPARQQYLLTPEQTGPSFSSKQSFDLLKSFGNNHFLPLSDDAGRWQNLPVCPRVDLGKRNMDRKLYRMVACTWTSASYTRRGDAVRVSDSAQRLREWITFHLMVGMDHVYIYDNSDMGGTKQSSELRAVAESFPADKLTYHVWPCKICNNNRPAHKDPGERSSQYAAEASCRTRYGELTEWMTFLDTDEYMVPMKADDNGEYTWHPVLDEMDKKGISIMKFRSSRGKPRMELVEDLEDQSVCVDPVTVKGSNKDKTEPCVGPMKNKTFLQVYNCDFIRPPKPERFSRAMKQIYRPSFVLSHFVHYSTVTAAMAMPYTDLRKRSKGREPKMDIHTAGWEREQPEMFMDELTEGALIHARSVLPHDTRRRSAECYVNSKYSCMMGFLCDDQVEFVDAMHQKNVFHNSDGGYCNCWRNAVVEDILVPKLERLLKLRDHKS</sequence>
<reference evidence="9" key="2">
    <citation type="submission" date="2021-04" db="EMBL/GenBank/DDBJ databases">
        <authorList>
            <person name="Podell S."/>
        </authorList>
    </citation>
    <scope>NUCLEOTIDE SEQUENCE</scope>
    <source>
        <strain evidence="9">Hildebrandi</strain>
    </source>
</reference>
<evidence type="ECO:0000313" key="10">
    <source>
        <dbReference type="Proteomes" id="UP000693970"/>
    </source>
</evidence>
<evidence type="ECO:0000256" key="2">
    <source>
        <dbReference type="ARBA" id="ARBA00007647"/>
    </source>
</evidence>
<dbReference type="GO" id="GO:0016757">
    <property type="term" value="F:glycosyltransferase activity"/>
    <property type="evidence" value="ECO:0007669"/>
    <property type="project" value="UniProtKB-KW"/>
</dbReference>
<dbReference type="PANTHER" id="PTHR21461:SF69">
    <property type="entry name" value="GLYCOSYLTRANSFERASE FAMILY 92 PROTEIN"/>
    <property type="match status" value="1"/>
</dbReference>
<keyword evidence="7 8" id="KW-0472">Membrane</keyword>
<protein>
    <submittedName>
        <fullName evidence="9">Glycosyltransferase family 92 protein</fullName>
    </submittedName>
</protein>
<keyword evidence="6 8" id="KW-1133">Transmembrane helix</keyword>
<reference evidence="9" key="1">
    <citation type="journal article" date="2021" name="Sci. Rep.">
        <title>Diploid genomic architecture of Nitzschia inconspicua, an elite biomass production diatom.</title>
        <authorList>
            <person name="Oliver A."/>
            <person name="Podell S."/>
            <person name="Pinowska A."/>
            <person name="Traller J.C."/>
            <person name="Smith S.R."/>
            <person name="McClure R."/>
            <person name="Beliaev A."/>
            <person name="Bohutskyi P."/>
            <person name="Hill E.A."/>
            <person name="Rabines A."/>
            <person name="Zheng H."/>
            <person name="Allen L.Z."/>
            <person name="Kuo A."/>
            <person name="Grigoriev I.V."/>
            <person name="Allen A.E."/>
            <person name="Hazlebeck D."/>
            <person name="Allen E.E."/>
        </authorList>
    </citation>
    <scope>NUCLEOTIDE SEQUENCE</scope>
    <source>
        <strain evidence="9">Hildebrandi</strain>
    </source>
</reference>
<dbReference type="Proteomes" id="UP000693970">
    <property type="component" value="Unassembled WGS sequence"/>
</dbReference>
<keyword evidence="3" id="KW-0328">Glycosyltransferase</keyword>
<evidence type="ECO:0000313" key="9">
    <source>
        <dbReference type="EMBL" id="KAG7364716.1"/>
    </source>
</evidence>
<comment type="subcellular location">
    <subcellularLocation>
        <location evidence="1">Membrane</location>
        <topology evidence="1">Single-pass membrane protein</topology>
    </subcellularLocation>
</comment>
<organism evidence="9 10">
    <name type="scientific">Nitzschia inconspicua</name>
    <dbReference type="NCBI Taxonomy" id="303405"/>
    <lineage>
        <taxon>Eukaryota</taxon>
        <taxon>Sar</taxon>
        <taxon>Stramenopiles</taxon>
        <taxon>Ochrophyta</taxon>
        <taxon>Bacillariophyta</taxon>
        <taxon>Bacillariophyceae</taxon>
        <taxon>Bacillariophycidae</taxon>
        <taxon>Bacillariales</taxon>
        <taxon>Bacillariaceae</taxon>
        <taxon>Nitzschia</taxon>
    </lineage>
</organism>
<evidence type="ECO:0000256" key="5">
    <source>
        <dbReference type="ARBA" id="ARBA00022692"/>
    </source>
</evidence>
<keyword evidence="5 8" id="KW-0812">Transmembrane</keyword>
<dbReference type="GO" id="GO:0005737">
    <property type="term" value="C:cytoplasm"/>
    <property type="evidence" value="ECO:0007669"/>
    <property type="project" value="TreeGrafter"/>
</dbReference>
<dbReference type="Pfam" id="PF01697">
    <property type="entry name" value="Glyco_transf_92"/>
    <property type="match status" value="1"/>
</dbReference>
<evidence type="ECO:0000256" key="1">
    <source>
        <dbReference type="ARBA" id="ARBA00004167"/>
    </source>
</evidence>
<evidence type="ECO:0000256" key="4">
    <source>
        <dbReference type="ARBA" id="ARBA00022679"/>
    </source>
</evidence>
<keyword evidence="4" id="KW-0808">Transferase</keyword>
<dbReference type="OrthoDB" id="2526284at2759"/>
<gene>
    <name evidence="9" type="ORF">IV203_037918</name>
</gene>
<evidence type="ECO:0000256" key="8">
    <source>
        <dbReference type="SAM" id="Phobius"/>
    </source>
</evidence>
<proteinExistence type="inferred from homology"/>
<keyword evidence="10" id="KW-1185">Reference proteome</keyword>
<dbReference type="EMBL" id="JAGRRH010000009">
    <property type="protein sequence ID" value="KAG7364716.1"/>
    <property type="molecule type" value="Genomic_DNA"/>
</dbReference>
<evidence type="ECO:0000256" key="3">
    <source>
        <dbReference type="ARBA" id="ARBA00022676"/>
    </source>
</evidence>
<evidence type="ECO:0000256" key="6">
    <source>
        <dbReference type="ARBA" id="ARBA00022989"/>
    </source>
</evidence>
<accession>A0A9K3LPU4</accession>
<comment type="similarity">
    <text evidence="2">Belongs to the glycosyltransferase 92 family.</text>
</comment>